<reference evidence="3" key="1">
    <citation type="submission" date="2019-03" db="EMBL/GenBank/DDBJ databases">
        <title>Evidence of extensive intraspecific noncoding reshuffling in a 169kb mitochondrial genome of basidiomycete fungus.</title>
        <authorList>
            <person name="Lee H.-H."/>
            <person name="Ke H.-M."/>
            <person name="Lin C.-Y.I."/>
            <person name="Lee T.J."/>
            <person name="Chung C.-L."/>
            <person name="Tsai I.J."/>
        </authorList>
    </citation>
    <scope>NUCLEOTIDE SEQUENCE</scope>
    <source>
        <strain evidence="3">MF3/22</strain>
    </source>
</reference>
<feature type="domain" description="Homing endonuclease LAGLIDADG" evidence="2">
    <location>
        <begin position="5"/>
        <end position="96"/>
    </location>
</feature>
<dbReference type="PANTHER" id="PTHR36181">
    <property type="entry name" value="INTRON-ENCODED ENDONUCLEASE AI3-RELATED"/>
    <property type="match status" value="1"/>
</dbReference>
<dbReference type="SUPFAM" id="SSF55608">
    <property type="entry name" value="Homing endonucleases"/>
    <property type="match status" value="2"/>
</dbReference>
<dbReference type="GO" id="GO:0005739">
    <property type="term" value="C:mitochondrion"/>
    <property type="evidence" value="ECO:0007669"/>
    <property type="project" value="UniProtKB-ARBA"/>
</dbReference>
<organism evidence="3">
    <name type="scientific">Fomitiporia mediterranea</name>
    <dbReference type="NCBI Taxonomy" id="208960"/>
    <lineage>
        <taxon>Eukaryota</taxon>
        <taxon>Fungi</taxon>
        <taxon>Dikarya</taxon>
        <taxon>Basidiomycota</taxon>
        <taxon>Agaricomycotina</taxon>
        <taxon>Agaricomycetes</taxon>
        <taxon>Hymenochaetales</taxon>
        <taxon>Hymenochaetaceae</taxon>
        <taxon>Fomitiporia</taxon>
    </lineage>
</organism>
<dbReference type="InterPro" id="IPR027434">
    <property type="entry name" value="Homing_endonucl"/>
</dbReference>
<dbReference type="InterPro" id="IPR004860">
    <property type="entry name" value="LAGLIDADG_dom"/>
</dbReference>
<geneLocation type="mitochondrion" evidence="3"/>
<keyword evidence="3" id="KW-0255">Endonuclease</keyword>
<name>A0A5B9RCE3_9AGAM</name>
<dbReference type="PANTHER" id="PTHR36181:SF2">
    <property type="entry name" value="INTRON-ENCODED ENDONUCLEASE AI3-RELATED"/>
    <property type="match status" value="1"/>
</dbReference>
<evidence type="ECO:0000256" key="1">
    <source>
        <dbReference type="ARBA" id="ARBA00002670"/>
    </source>
</evidence>
<protein>
    <submittedName>
        <fullName evidence="3">LAGLIDADG homing endonuclease</fullName>
    </submittedName>
</protein>
<gene>
    <name evidence="3" type="ORF">Fomme_000065</name>
</gene>
<dbReference type="EMBL" id="MK623258">
    <property type="protein sequence ID" value="QEG57063.1"/>
    <property type="molecule type" value="Genomic_DNA"/>
</dbReference>
<keyword evidence="3" id="KW-0378">Hydrolase</keyword>
<dbReference type="Pfam" id="PF00961">
    <property type="entry name" value="LAGLIDADG_1"/>
    <property type="match status" value="1"/>
</dbReference>
<accession>A0A5B9RCE3</accession>
<sequence>MHKFWVGLMDGDGSIQVNHWKFKSLQYRLVIKLKNCSENVAMLNLIAQTIGGSVRLVNKYNFVIWVLNNKKDIYKVIQIFKFYPPLTSRLRAQLAFMLDCFKKEDIIWYLNNRQYKYILYNTNKPLEIKKSYFNEWLSGFIEAKGCFSIRKVHNNHSFSIGQKKWQIYIRQY</sequence>
<evidence type="ECO:0000313" key="3">
    <source>
        <dbReference type="EMBL" id="QEG57063.1"/>
    </source>
</evidence>
<dbReference type="GO" id="GO:0004519">
    <property type="term" value="F:endonuclease activity"/>
    <property type="evidence" value="ECO:0007669"/>
    <property type="project" value="UniProtKB-KW"/>
</dbReference>
<keyword evidence="3" id="KW-0540">Nuclease</keyword>
<comment type="function">
    <text evidence="1">Mitochondrial DNA endonuclease involved in intron homing.</text>
</comment>
<dbReference type="InterPro" id="IPR051289">
    <property type="entry name" value="LAGLIDADG_Endonuclease"/>
</dbReference>
<dbReference type="AlphaFoldDB" id="A0A5B9RCE3"/>
<proteinExistence type="predicted"/>
<keyword evidence="3" id="KW-0496">Mitochondrion</keyword>
<evidence type="ECO:0000259" key="2">
    <source>
        <dbReference type="Pfam" id="PF00961"/>
    </source>
</evidence>
<dbReference type="Gene3D" id="3.10.28.10">
    <property type="entry name" value="Homing endonucleases"/>
    <property type="match status" value="2"/>
</dbReference>